<organism evidence="1">
    <name type="scientific">viral metagenome</name>
    <dbReference type="NCBI Taxonomy" id="1070528"/>
    <lineage>
        <taxon>unclassified sequences</taxon>
        <taxon>metagenomes</taxon>
        <taxon>organismal metagenomes</taxon>
    </lineage>
</organism>
<dbReference type="EMBL" id="MT143987">
    <property type="protein sequence ID" value="QJA45244.1"/>
    <property type="molecule type" value="Genomic_DNA"/>
</dbReference>
<sequence length="188" mass="20355">MGPALSAAYSQRVWTRALLVRLDLPGGTYCLTDGGFVFYDGFYYLGSEPSLGLFQGVSGLTSGMGNQTTRVDLRVLPKSNAAASILGSPSTQGSRVRVWRGAIDRQSGLLVGAPVLRFDGEIDQPRFSVGSDRSLTIACGTQSARQLEENADWRSNQSFQTTRWPGDNGMIRVAGITKITQDLGTWRT</sequence>
<evidence type="ECO:0000313" key="3">
    <source>
        <dbReference type="EMBL" id="QJI04888.1"/>
    </source>
</evidence>
<accession>A0A6H1ZCG9</accession>
<gene>
    <name evidence="3" type="ORF">MM415A00124_0063</name>
    <name evidence="2" type="ORF">MM415B00156_0063</name>
    <name evidence="1" type="ORF">TM448A00198_0059</name>
</gene>
<dbReference type="AlphaFoldDB" id="A0A6H1ZCG9"/>
<evidence type="ECO:0000313" key="2">
    <source>
        <dbReference type="EMBL" id="QJA67823.1"/>
    </source>
</evidence>
<dbReference type="EMBL" id="MT145191">
    <property type="protein sequence ID" value="QJI04888.1"/>
    <property type="molecule type" value="Genomic_DNA"/>
</dbReference>
<evidence type="ECO:0000313" key="1">
    <source>
        <dbReference type="EMBL" id="QJA45244.1"/>
    </source>
</evidence>
<dbReference type="EMBL" id="MT141576">
    <property type="protein sequence ID" value="QJA67823.1"/>
    <property type="molecule type" value="Genomic_DNA"/>
</dbReference>
<protein>
    <submittedName>
        <fullName evidence="1">Uncharacterized protein</fullName>
    </submittedName>
</protein>
<reference evidence="1" key="1">
    <citation type="submission" date="2020-03" db="EMBL/GenBank/DDBJ databases">
        <title>The deep terrestrial virosphere.</title>
        <authorList>
            <person name="Holmfeldt K."/>
            <person name="Nilsson E."/>
            <person name="Simone D."/>
            <person name="Lopez-Fernandez M."/>
            <person name="Wu X."/>
            <person name="de Brujin I."/>
            <person name="Lundin D."/>
            <person name="Andersson A."/>
            <person name="Bertilsson S."/>
            <person name="Dopson M."/>
        </authorList>
    </citation>
    <scope>NUCLEOTIDE SEQUENCE</scope>
    <source>
        <strain evidence="3">MM415A00124</strain>
        <strain evidence="2">MM415B00156</strain>
        <strain evidence="1">TM448A00198</strain>
    </source>
</reference>
<proteinExistence type="predicted"/>
<name>A0A6H1ZCG9_9ZZZZ</name>